<evidence type="ECO:0000256" key="3">
    <source>
        <dbReference type="ARBA" id="ARBA00023163"/>
    </source>
</evidence>
<feature type="short sequence motif" description="VHIID" evidence="5">
    <location>
        <begin position="35"/>
        <end position="39"/>
    </location>
</feature>
<comment type="subcellular location">
    <subcellularLocation>
        <location evidence="1">Nucleus</location>
    </subcellularLocation>
</comment>
<evidence type="ECO:0000313" key="7">
    <source>
        <dbReference type="Proteomes" id="UP001372338"/>
    </source>
</evidence>
<evidence type="ECO:0000256" key="1">
    <source>
        <dbReference type="ARBA" id="ARBA00004123"/>
    </source>
</evidence>
<reference evidence="6 7" key="1">
    <citation type="submission" date="2024-01" db="EMBL/GenBank/DDBJ databases">
        <title>The genomes of 5 underutilized Papilionoideae crops provide insights into root nodulation and disease resistanc.</title>
        <authorList>
            <person name="Yuan L."/>
        </authorList>
    </citation>
    <scope>NUCLEOTIDE SEQUENCE [LARGE SCALE GENOMIC DNA]</scope>
    <source>
        <strain evidence="6">ZHUSHIDOU_FW_LH</strain>
        <tissue evidence="6">Leaf</tissue>
    </source>
</reference>
<evidence type="ECO:0000256" key="4">
    <source>
        <dbReference type="ARBA" id="ARBA00023242"/>
    </source>
</evidence>
<comment type="caution">
    <text evidence="5">Lacks conserved residue(s) required for the propagation of feature annotation.</text>
</comment>
<organism evidence="6 7">
    <name type="scientific">Crotalaria pallida</name>
    <name type="common">Smooth rattlebox</name>
    <name type="synonym">Crotalaria striata</name>
    <dbReference type="NCBI Taxonomy" id="3830"/>
    <lineage>
        <taxon>Eukaryota</taxon>
        <taxon>Viridiplantae</taxon>
        <taxon>Streptophyta</taxon>
        <taxon>Embryophyta</taxon>
        <taxon>Tracheophyta</taxon>
        <taxon>Spermatophyta</taxon>
        <taxon>Magnoliopsida</taxon>
        <taxon>eudicotyledons</taxon>
        <taxon>Gunneridae</taxon>
        <taxon>Pentapetalae</taxon>
        <taxon>rosids</taxon>
        <taxon>fabids</taxon>
        <taxon>Fabales</taxon>
        <taxon>Fabaceae</taxon>
        <taxon>Papilionoideae</taxon>
        <taxon>50 kb inversion clade</taxon>
        <taxon>genistoids sensu lato</taxon>
        <taxon>core genistoids</taxon>
        <taxon>Crotalarieae</taxon>
        <taxon>Crotalaria</taxon>
    </lineage>
</organism>
<sequence length="107" mass="12121">MNYMHIMYKICPYWKLAYIHANAVIAEAMANESKIHIIDFQIAQGTQWHLLMEALARRPGGPPSIRITGVDDSQSFHTRNGGLKIVVIVNDNGIIQGEQQTKVKLQY</sequence>
<evidence type="ECO:0000313" key="6">
    <source>
        <dbReference type="EMBL" id="KAK7276833.1"/>
    </source>
</evidence>
<evidence type="ECO:0000256" key="5">
    <source>
        <dbReference type="PROSITE-ProRule" id="PRU01191"/>
    </source>
</evidence>
<keyword evidence="3" id="KW-0804">Transcription</keyword>
<dbReference type="Pfam" id="PF03514">
    <property type="entry name" value="GRAS"/>
    <property type="match status" value="1"/>
</dbReference>
<dbReference type="PANTHER" id="PTHR31636">
    <property type="entry name" value="OSJNBA0084A10.13 PROTEIN-RELATED"/>
    <property type="match status" value="1"/>
</dbReference>
<comment type="caution">
    <text evidence="6">The sequence shown here is derived from an EMBL/GenBank/DDBJ whole genome shotgun (WGS) entry which is preliminary data.</text>
</comment>
<accession>A0AAN9IDG6</accession>
<keyword evidence="2" id="KW-0805">Transcription regulation</keyword>
<dbReference type="EMBL" id="JAYWIO010000003">
    <property type="protein sequence ID" value="KAK7276833.1"/>
    <property type="molecule type" value="Genomic_DNA"/>
</dbReference>
<feature type="region of interest" description="VHIID" evidence="5">
    <location>
        <begin position="4"/>
        <end position="69"/>
    </location>
</feature>
<proteinExistence type="inferred from homology"/>
<dbReference type="PROSITE" id="PS50985">
    <property type="entry name" value="GRAS"/>
    <property type="match status" value="1"/>
</dbReference>
<evidence type="ECO:0000256" key="2">
    <source>
        <dbReference type="ARBA" id="ARBA00023015"/>
    </source>
</evidence>
<protein>
    <submittedName>
        <fullName evidence="6">Uncharacterized protein</fullName>
    </submittedName>
</protein>
<keyword evidence="7" id="KW-1185">Reference proteome</keyword>
<dbReference type="InterPro" id="IPR005202">
    <property type="entry name" value="TF_GRAS"/>
</dbReference>
<dbReference type="Proteomes" id="UP001372338">
    <property type="component" value="Unassembled WGS sequence"/>
</dbReference>
<name>A0AAN9IDG6_CROPI</name>
<gene>
    <name evidence="6" type="ORF">RIF29_17979</name>
</gene>
<dbReference type="AlphaFoldDB" id="A0AAN9IDG6"/>
<keyword evidence="4" id="KW-0539">Nucleus</keyword>
<comment type="similarity">
    <text evidence="5">Belongs to the GRAS family.</text>
</comment>
<dbReference type="GO" id="GO:0005634">
    <property type="term" value="C:nucleus"/>
    <property type="evidence" value="ECO:0007669"/>
    <property type="project" value="UniProtKB-SubCell"/>
</dbReference>